<evidence type="ECO:0000313" key="1">
    <source>
        <dbReference type="EMBL" id="QJW93758.1"/>
    </source>
</evidence>
<dbReference type="EMBL" id="CP053452">
    <property type="protein sequence ID" value="QJW93758.1"/>
    <property type="molecule type" value="Genomic_DNA"/>
</dbReference>
<keyword evidence="2" id="KW-1185">Reference proteome</keyword>
<name>A0A6M5YIE5_9BACT</name>
<protein>
    <submittedName>
        <fullName evidence="1">Uncharacterized protein</fullName>
    </submittedName>
</protein>
<dbReference type="AlphaFoldDB" id="A0A6M5YIE5"/>
<reference evidence="2" key="1">
    <citation type="submission" date="2020-05" db="EMBL/GenBank/DDBJ databases">
        <title>Frigoriglobus tundricola gen. nov., sp. nov., a psychrotolerant cellulolytic planctomycete of the family Gemmataceae with two divergent copies of 16S rRNA gene.</title>
        <authorList>
            <person name="Kulichevskaya I.S."/>
            <person name="Ivanova A.A."/>
            <person name="Naumoff D.G."/>
            <person name="Beletsky A.V."/>
            <person name="Rijpstra W.I.C."/>
            <person name="Sinninghe Damste J.S."/>
            <person name="Mardanov A.V."/>
            <person name="Ravin N.V."/>
            <person name="Dedysh S.N."/>
        </authorList>
    </citation>
    <scope>NUCLEOTIDE SEQUENCE [LARGE SCALE GENOMIC DNA]</scope>
    <source>
        <strain evidence="2">PL17</strain>
    </source>
</reference>
<evidence type="ECO:0000313" key="2">
    <source>
        <dbReference type="Proteomes" id="UP000503447"/>
    </source>
</evidence>
<dbReference type="Proteomes" id="UP000503447">
    <property type="component" value="Chromosome"/>
</dbReference>
<proteinExistence type="predicted"/>
<accession>A0A6M5YIE5</accession>
<sequence length="136" mass="14459">MAVGIYLTFSPMLPGVRRLPDVRLHSDGKLLASKLDYLDQAATGAGVTPLTAYMDHREPDPAGAVFDLDLFLAGWDEWFPAAEGLRTVDGLLAALSVDRGGAGGESADLVSELAGLREWLTKALACGSRFRIEAAI</sequence>
<gene>
    <name evidence="1" type="ORF">FTUN_1269</name>
</gene>
<dbReference type="KEGG" id="ftj:FTUN_1269"/>
<organism evidence="1 2">
    <name type="scientific">Frigoriglobus tundricola</name>
    <dbReference type="NCBI Taxonomy" id="2774151"/>
    <lineage>
        <taxon>Bacteria</taxon>
        <taxon>Pseudomonadati</taxon>
        <taxon>Planctomycetota</taxon>
        <taxon>Planctomycetia</taxon>
        <taxon>Gemmatales</taxon>
        <taxon>Gemmataceae</taxon>
        <taxon>Frigoriglobus</taxon>
    </lineage>
</organism>